<dbReference type="OrthoDB" id="5689462at2"/>
<sequence>MSQRLTDAELMPEQMKAKLDTFMQKIQLLGEKLKVDLQVLQADHIALRLNDKQLATLAHKEWLKEGREISTAMINGRPIVVIELTQPFSISDWSIECLELPYPAQGKVYPSQCWEHVEFIVPSLAKTAEEYLADVKLKYPGLANQWDKLGAQGITVKLSSPGGKGERINNPTVAFKHQDICIKFHQHSLKNIVESEQLT</sequence>
<comment type="caution">
    <text evidence="1">The sequence shown here is derived from an EMBL/GenBank/DDBJ whole genome shotgun (WGS) entry which is preliminary data.</text>
</comment>
<dbReference type="InterPro" id="IPR010393">
    <property type="entry name" value="DUF991_YecM-like"/>
</dbReference>
<name>A0A3R9EEC5_9VIBR</name>
<dbReference type="Pfam" id="PF06185">
    <property type="entry name" value="YecM"/>
    <property type="match status" value="1"/>
</dbReference>
<dbReference type="AlphaFoldDB" id="A0A3R9EEC5"/>
<protein>
    <submittedName>
        <fullName evidence="1">VOC family protein</fullName>
    </submittedName>
</protein>
<keyword evidence="2" id="KW-1185">Reference proteome</keyword>
<dbReference type="EMBL" id="RSFA01000018">
    <property type="protein sequence ID" value="RSD32011.1"/>
    <property type="molecule type" value="Genomic_DNA"/>
</dbReference>
<dbReference type="PANTHER" id="PTHR37519">
    <property type="match status" value="1"/>
</dbReference>
<dbReference type="Proteomes" id="UP000269041">
    <property type="component" value="Unassembled WGS sequence"/>
</dbReference>
<dbReference type="SUPFAM" id="SSF54593">
    <property type="entry name" value="Glyoxalase/Bleomycin resistance protein/Dihydroxybiphenyl dioxygenase"/>
    <property type="match status" value="1"/>
</dbReference>
<dbReference type="GO" id="GO:0005829">
    <property type="term" value="C:cytosol"/>
    <property type="evidence" value="ECO:0007669"/>
    <property type="project" value="TreeGrafter"/>
</dbReference>
<gene>
    <name evidence="1" type="ORF">EJA03_06030</name>
</gene>
<dbReference type="NCBIfam" id="NF008683">
    <property type="entry name" value="PRK11700.1-6"/>
    <property type="match status" value="1"/>
</dbReference>
<dbReference type="PANTHER" id="PTHR37519:SF1">
    <property type="entry name" value="DIHYDROXYBIPHENYL DIOXYGENASE DOMAIN-CONTAINING PROTEIN"/>
    <property type="match status" value="1"/>
</dbReference>
<evidence type="ECO:0000313" key="2">
    <source>
        <dbReference type="Proteomes" id="UP000269041"/>
    </source>
</evidence>
<dbReference type="RefSeq" id="WP_125320339.1">
    <property type="nucleotide sequence ID" value="NZ_AP024889.1"/>
</dbReference>
<proteinExistence type="predicted"/>
<reference evidence="1 2" key="1">
    <citation type="submission" date="2018-12" db="EMBL/GenBank/DDBJ databases">
        <title>Genomic taxonomy of the Vibrionaceae family.</title>
        <authorList>
            <person name="Gomez-Gil B."/>
            <person name="Enciso-Ibarra K."/>
        </authorList>
    </citation>
    <scope>NUCLEOTIDE SEQUENCE [LARGE SCALE GENOMIC DNA]</scope>
    <source>
        <strain evidence="1 2">CAIM 594</strain>
    </source>
</reference>
<evidence type="ECO:0000313" key="1">
    <source>
        <dbReference type="EMBL" id="RSD32011.1"/>
    </source>
</evidence>
<dbReference type="Gene3D" id="3.10.180.10">
    <property type="entry name" value="2,3-Dihydroxybiphenyl 1,2-Dioxygenase, domain 1"/>
    <property type="match status" value="1"/>
</dbReference>
<organism evidence="1 2">
    <name type="scientific">Vibrio pectenicida</name>
    <dbReference type="NCBI Taxonomy" id="62763"/>
    <lineage>
        <taxon>Bacteria</taxon>
        <taxon>Pseudomonadati</taxon>
        <taxon>Pseudomonadota</taxon>
        <taxon>Gammaproteobacteria</taxon>
        <taxon>Vibrionales</taxon>
        <taxon>Vibrionaceae</taxon>
        <taxon>Vibrio</taxon>
    </lineage>
</organism>
<accession>A0A3R9EEC5</accession>
<dbReference type="InterPro" id="IPR029068">
    <property type="entry name" value="Glyas_Bleomycin-R_OHBP_Dase"/>
</dbReference>